<evidence type="ECO:0000313" key="3">
    <source>
        <dbReference type="Proteomes" id="UP001304895"/>
    </source>
</evidence>
<name>A0AAN6UH84_9PEZI</name>
<reference evidence="2" key="1">
    <citation type="journal article" date="2023" name="Mol. Phylogenet. Evol.">
        <title>Genome-scale phylogeny and comparative genomics of the fungal order Sordariales.</title>
        <authorList>
            <person name="Hensen N."/>
            <person name="Bonometti L."/>
            <person name="Westerberg I."/>
            <person name="Brannstrom I.O."/>
            <person name="Guillou S."/>
            <person name="Cros-Aarteil S."/>
            <person name="Calhoun S."/>
            <person name="Haridas S."/>
            <person name="Kuo A."/>
            <person name="Mondo S."/>
            <person name="Pangilinan J."/>
            <person name="Riley R."/>
            <person name="LaButti K."/>
            <person name="Andreopoulos B."/>
            <person name="Lipzen A."/>
            <person name="Chen C."/>
            <person name="Yan M."/>
            <person name="Daum C."/>
            <person name="Ng V."/>
            <person name="Clum A."/>
            <person name="Steindorff A."/>
            <person name="Ohm R.A."/>
            <person name="Martin F."/>
            <person name="Silar P."/>
            <person name="Natvig D.O."/>
            <person name="Lalanne C."/>
            <person name="Gautier V."/>
            <person name="Ament-Velasquez S.L."/>
            <person name="Kruys A."/>
            <person name="Hutchinson M.I."/>
            <person name="Powell A.J."/>
            <person name="Barry K."/>
            <person name="Miller A.N."/>
            <person name="Grigoriev I.V."/>
            <person name="Debuchy R."/>
            <person name="Gladieux P."/>
            <person name="Hiltunen Thoren M."/>
            <person name="Johannesson H."/>
        </authorList>
    </citation>
    <scope>NUCLEOTIDE SEQUENCE</scope>
    <source>
        <strain evidence="2">CBS 123565</strain>
    </source>
</reference>
<protein>
    <submittedName>
        <fullName evidence="2">Uncharacterized protein</fullName>
    </submittedName>
</protein>
<dbReference type="Proteomes" id="UP001304895">
    <property type="component" value="Unassembled WGS sequence"/>
</dbReference>
<gene>
    <name evidence="2" type="ORF">BT67DRAFT_443368</name>
</gene>
<proteinExistence type="predicted"/>
<comment type="caution">
    <text evidence="2">The sequence shown here is derived from an EMBL/GenBank/DDBJ whole genome shotgun (WGS) entry which is preliminary data.</text>
</comment>
<dbReference type="EMBL" id="MU853414">
    <property type="protein sequence ID" value="KAK4132993.1"/>
    <property type="molecule type" value="Genomic_DNA"/>
</dbReference>
<evidence type="ECO:0000256" key="1">
    <source>
        <dbReference type="SAM" id="MobiDB-lite"/>
    </source>
</evidence>
<reference evidence="2" key="2">
    <citation type="submission" date="2023-05" db="EMBL/GenBank/DDBJ databases">
        <authorList>
            <consortium name="Lawrence Berkeley National Laboratory"/>
            <person name="Steindorff A."/>
            <person name="Hensen N."/>
            <person name="Bonometti L."/>
            <person name="Westerberg I."/>
            <person name="Brannstrom I.O."/>
            <person name="Guillou S."/>
            <person name="Cros-Aarteil S."/>
            <person name="Calhoun S."/>
            <person name="Haridas S."/>
            <person name="Kuo A."/>
            <person name="Mondo S."/>
            <person name="Pangilinan J."/>
            <person name="Riley R."/>
            <person name="Labutti K."/>
            <person name="Andreopoulos B."/>
            <person name="Lipzen A."/>
            <person name="Chen C."/>
            <person name="Yanf M."/>
            <person name="Daum C."/>
            <person name="Ng V."/>
            <person name="Clum A."/>
            <person name="Ohm R."/>
            <person name="Martin F."/>
            <person name="Silar P."/>
            <person name="Natvig D."/>
            <person name="Lalanne C."/>
            <person name="Gautier V."/>
            <person name="Ament-Velasquez S.L."/>
            <person name="Kruys A."/>
            <person name="Hutchinson M.I."/>
            <person name="Powell A.J."/>
            <person name="Barry K."/>
            <person name="Miller A.N."/>
            <person name="Grigoriev I.V."/>
            <person name="Debuchy R."/>
            <person name="Gladieux P."/>
            <person name="Thoren M.H."/>
            <person name="Johannesson H."/>
        </authorList>
    </citation>
    <scope>NUCLEOTIDE SEQUENCE</scope>
    <source>
        <strain evidence="2">CBS 123565</strain>
    </source>
</reference>
<keyword evidence="3" id="KW-1185">Reference proteome</keyword>
<accession>A0AAN6UH84</accession>
<sequence length="203" mass="22955">MPHSAQSPTGPEPKSPERIPPLTNVAPSIFVPLRDDILSVELPRDRVERLKQILKSIDYQREGVKENLLYMFEREKRRMVLCAAETEQAAGVPKIRPGLPPDEVDSVIRNMEAPAEPGVDYRWHIPPATRPAIPPIAPDASLRDRTVLELLTMIEAALENLAQYEVHMAGIKKKYLDCLEREMTVIEEAGKRPEERSGGRVFF</sequence>
<evidence type="ECO:0000313" key="2">
    <source>
        <dbReference type="EMBL" id="KAK4132993.1"/>
    </source>
</evidence>
<dbReference type="AlphaFoldDB" id="A0AAN6UH84"/>
<organism evidence="2 3">
    <name type="scientific">Trichocladium antarcticum</name>
    <dbReference type="NCBI Taxonomy" id="1450529"/>
    <lineage>
        <taxon>Eukaryota</taxon>
        <taxon>Fungi</taxon>
        <taxon>Dikarya</taxon>
        <taxon>Ascomycota</taxon>
        <taxon>Pezizomycotina</taxon>
        <taxon>Sordariomycetes</taxon>
        <taxon>Sordariomycetidae</taxon>
        <taxon>Sordariales</taxon>
        <taxon>Chaetomiaceae</taxon>
        <taxon>Trichocladium</taxon>
    </lineage>
</organism>
<feature type="region of interest" description="Disordered" evidence="1">
    <location>
        <begin position="1"/>
        <end position="23"/>
    </location>
</feature>